<dbReference type="InterPro" id="IPR046346">
    <property type="entry name" value="Aminoacid_DH-like_N_sf"/>
</dbReference>
<dbReference type="EMBL" id="SJPX01000006">
    <property type="protein sequence ID" value="TWU46725.1"/>
    <property type="molecule type" value="Genomic_DNA"/>
</dbReference>
<dbReference type="GO" id="GO:0046872">
    <property type="term" value="F:metal ion binding"/>
    <property type="evidence" value="ECO:0007669"/>
    <property type="project" value="UniProtKB-KW"/>
</dbReference>
<gene>
    <name evidence="11" type="ORF">Poly59_56980</name>
</gene>
<dbReference type="SMART" id="SM01274">
    <property type="entry name" value="malic"/>
    <property type="match status" value="1"/>
</dbReference>
<evidence type="ECO:0000256" key="2">
    <source>
        <dbReference type="ARBA" id="ARBA00008785"/>
    </source>
</evidence>
<dbReference type="GO" id="GO:0004470">
    <property type="term" value="F:malic enzyme activity"/>
    <property type="evidence" value="ECO:0007669"/>
    <property type="project" value="InterPro"/>
</dbReference>
<dbReference type="PANTHER" id="PTHR43237:SF4">
    <property type="entry name" value="NADP-DEPENDENT MALIC ENZYME"/>
    <property type="match status" value="1"/>
</dbReference>
<sequence length="391" mass="41462">MTDFFERSLIVHEQLRGKIGVVGKMPVANRDDLSLAYTPGVARPCEVIANDQSKARELTIKRNSVAVVTDGSAVLGLGNIGPHAAIPVMEGKALLFKEFANIDAWPLCLDTQDVDEIVATVRRIAPVFGGVNLEDISAPRCFAVEQQLQDIGIPVFHDDQHGTAIVLLAALLNAAKVLGRDITQMKVVINGAGAAGTAIARLLRCVGHSPNVCIPVEDVIVCDTKGAIHSGRKDLVDYKRELLKYTNRTNRSGSLQEMLVGADVFIGVSKGNIISADDVSKMAKDSIVLAMANPVPEIMPDEARRGGAAVVGTGRSDFPNQINNVLAFPGIFRGALDACATSITEEMKLAAAHALADATVDLSLERVLPDPLDRSVAPRIAAAVAEAAKVE</sequence>
<dbReference type="PRINTS" id="PR00072">
    <property type="entry name" value="MALOXRDTASE"/>
</dbReference>
<evidence type="ECO:0000313" key="12">
    <source>
        <dbReference type="Proteomes" id="UP000317977"/>
    </source>
</evidence>
<dbReference type="Gene3D" id="3.40.50.720">
    <property type="entry name" value="NAD(P)-binding Rossmann-like Domain"/>
    <property type="match status" value="1"/>
</dbReference>
<dbReference type="PROSITE" id="PS00331">
    <property type="entry name" value="MALIC_ENZYMES"/>
    <property type="match status" value="1"/>
</dbReference>
<protein>
    <submittedName>
        <fullName evidence="11">NAD-dependent malic enzyme</fullName>
        <ecNumber evidence="11">1.1.1.38</ecNumber>
    </submittedName>
</protein>
<feature type="binding site" evidence="7">
    <location>
        <position position="159"/>
    </location>
    <ligand>
        <name>a divalent metal cation</name>
        <dbReference type="ChEBI" id="CHEBI:60240"/>
    </ligand>
</feature>
<dbReference type="EC" id="1.1.1.38" evidence="11"/>
<evidence type="ECO:0000256" key="3">
    <source>
        <dbReference type="ARBA" id="ARBA00022723"/>
    </source>
</evidence>
<feature type="binding site" evidence="6">
    <location>
        <position position="323"/>
    </location>
    <ligand>
        <name>(S)-malate</name>
        <dbReference type="ChEBI" id="CHEBI:15589"/>
    </ligand>
</feature>
<evidence type="ECO:0000256" key="6">
    <source>
        <dbReference type="PIRSR" id="PIRSR000106-2"/>
    </source>
</evidence>
<dbReference type="RefSeq" id="WP_146537203.1">
    <property type="nucleotide sequence ID" value="NZ_SJPX01000006.1"/>
</dbReference>
<dbReference type="InterPro" id="IPR012302">
    <property type="entry name" value="Malic_NAD-bd"/>
</dbReference>
<dbReference type="PIRSF" id="PIRSF000106">
    <property type="entry name" value="ME"/>
    <property type="match status" value="1"/>
</dbReference>
<evidence type="ECO:0000256" key="4">
    <source>
        <dbReference type="ARBA" id="ARBA00023002"/>
    </source>
</evidence>
<evidence type="ECO:0000256" key="1">
    <source>
        <dbReference type="ARBA" id="ARBA00001936"/>
    </source>
</evidence>
<dbReference type="InterPro" id="IPR012301">
    <property type="entry name" value="Malic_N_dom"/>
</dbReference>
<feature type="binding site" evidence="7">
    <location>
        <position position="135"/>
    </location>
    <ligand>
        <name>a divalent metal cation</name>
        <dbReference type="ChEBI" id="CHEBI:60240"/>
    </ligand>
</feature>
<comment type="cofactor">
    <cofactor evidence="1">
        <name>Mn(2+)</name>
        <dbReference type="ChEBI" id="CHEBI:29035"/>
    </cofactor>
</comment>
<feature type="active site" description="Proton acceptor" evidence="5">
    <location>
        <position position="92"/>
    </location>
</feature>
<dbReference type="GO" id="GO:0016616">
    <property type="term" value="F:oxidoreductase activity, acting on the CH-OH group of donors, NAD or NADP as acceptor"/>
    <property type="evidence" value="ECO:0007669"/>
    <property type="project" value="InterPro"/>
</dbReference>
<feature type="binding site" evidence="7">
    <location>
        <position position="134"/>
    </location>
    <ligand>
        <name>a divalent metal cation</name>
        <dbReference type="ChEBI" id="CHEBI:60240"/>
    </ligand>
</feature>
<organism evidence="11 12">
    <name type="scientific">Rubripirellula reticaptiva</name>
    <dbReference type="NCBI Taxonomy" id="2528013"/>
    <lineage>
        <taxon>Bacteria</taxon>
        <taxon>Pseudomonadati</taxon>
        <taxon>Planctomycetota</taxon>
        <taxon>Planctomycetia</taxon>
        <taxon>Pirellulales</taxon>
        <taxon>Pirellulaceae</taxon>
        <taxon>Rubripirellula</taxon>
    </lineage>
</organism>
<dbReference type="InterPro" id="IPR015884">
    <property type="entry name" value="Malic_enzyme_CS"/>
</dbReference>
<reference evidence="11 12" key="1">
    <citation type="submission" date="2019-02" db="EMBL/GenBank/DDBJ databases">
        <title>Deep-cultivation of Planctomycetes and their phenomic and genomic characterization uncovers novel biology.</title>
        <authorList>
            <person name="Wiegand S."/>
            <person name="Jogler M."/>
            <person name="Boedeker C."/>
            <person name="Pinto D."/>
            <person name="Vollmers J."/>
            <person name="Rivas-Marin E."/>
            <person name="Kohn T."/>
            <person name="Peeters S.H."/>
            <person name="Heuer A."/>
            <person name="Rast P."/>
            <person name="Oberbeckmann S."/>
            <person name="Bunk B."/>
            <person name="Jeske O."/>
            <person name="Meyerdierks A."/>
            <person name="Storesund J.E."/>
            <person name="Kallscheuer N."/>
            <person name="Luecker S."/>
            <person name="Lage O.M."/>
            <person name="Pohl T."/>
            <person name="Merkel B.J."/>
            <person name="Hornburger P."/>
            <person name="Mueller R.-W."/>
            <person name="Bruemmer F."/>
            <person name="Labrenz M."/>
            <person name="Spormann A.M."/>
            <person name="Op Den Camp H."/>
            <person name="Overmann J."/>
            <person name="Amann R."/>
            <person name="Jetten M.S.M."/>
            <person name="Mascher T."/>
            <person name="Medema M.H."/>
            <person name="Devos D.P."/>
            <person name="Kaster A.-K."/>
            <person name="Ovreas L."/>
            <person name="Rohde M."/>
            <person name="Galperin M.Y."/>
            <person name="Jogler C."/>
        </authorList>
    </citation>
    <scope>NUCLEOTIDE SEQUENCE [LARGE SCALE GENOMIC DNA]</scope>
    <source>
        <strain evidence="11 12">Poly59</strain>
    </source>
</reference>
<keyword evidence="12" id="KW-1185">Reference proteome</keyword>
<dbReference type="AlphaFoldDB" id="A0A5C6EE12"/>
<dbReference type="SUPFAM" id="SSF53223">
    <property type="entry name" value="Aminoacid dehydrogenase-like, N-terminal domain"/>
    <property type="match status" value="1"/>
</dbReference>
<dbReference type="Proteomes" id="UP000317977">
    <property type="component" value="Unassembled WGS sequence"/>
</dbReference>
<dbReference type="InterPro" id="IPR051674">
    <property type="entry name" value="Malate_Decarboxylase"/>
</dbReference>
<comment type="cofactor">
    <cofactor evidence="7">
        <name>Mg(2+)</name>
        <dbReference type="ChEBI" id="CHEBI:18420"/>
    </cofactor>
    <cofactor evidence="7">
        <name>Mn(2+)</name>
        <dbReference type="ChEBI" id="CHEBI:29035"/>
    </cofactor>
    <text evidence="7">Divalent metal cations. Prefers magnesium or manganese.</text>
</comment>
<proteinExistence type="inferred from homology"/>
<name>A0A5C6EE12_9BACT</name>
<dbReference type="PANTHER" id="PTHR43237">
    <property type="entry name" value="NADP-DEPENDENT MALIC ENZYME"/>
    <property type="match status" value="1"/>
</dbReference>
<accession>A0A5C6EE12</accession>
<dbReference type="InterPro" id="IPR037062">
    <property type="entry name" value="Malic_N_dom_sf"/>
</dbReference>
<evidence type="ECO:0000256" key="7">
    <source>
        <dbReference type="PIRSR" id="PIRSR000106-3"/>
    </source>
</evidence>
<comment type="similarity">
    <text evidence="2 8">Belongs to the malic enzymes family.</text>
</comment>
<evidence type="ECO:0000313" key="11">
    <source>
        <dbReference type="EMBL" id="TWU46725.1"/>
    </source>
</evidence>
<evidence type="ECO:0000259" key="9">
    <source>
        <dbReference type="SMART" id="SM00919"/>
    </source>
</evidence>
<dbReference type="SUPFAM" id="SSF51735">
    <property type="entry name" value="NAD(P)-binding Rossmann-fold domains"/>
    <property type="match status" value="1"/>
</dbReference>
<dbReference type="Pfam" id="PF03949">
    <property type="entry name" value="Malic_M"/>
    <property type="match status" value="1"/>
</dbReference>
<evidence type="ECO:0000256" key="5">
    <source>
        <dbReference type="PIRSR" id="PIRSR000106-1"/>
    </source>
</evidence>
<keyword evidence="4 11" id="KW-0560">Oxidoreductase</keyword>
<dbReference type="Gene3D" id="3.40.50.10380">
    <property type="entry name" value="Malic enzyme, N-terminal domain"/>
    <property type="match status" value="1"/>
</dbReference>
<evidence type="ECO:0000259" key="10">
    <source>
        <dbReference type="SMART" id="SM01274"/>
    </source>
</evidence>
<comment type="caution">
    <text evidence="11">The sequence shown here is derived from an EMBL/GenBank/DDBJ whole genome shotgun (WGS) entry which is preliminary data.</text>
</comment>
<feature type="domain" description="Malic enzyme N-terminal" evidence="10">
    <location>
        <begin position="16"/>
        <end position="149"/>
    </location>
</feature>
<evidence type="ECO:0000256" key="8">
    <source>
        <dbReference type="RuleBase" id="RU003427"/>
    </source>
</evidence>
<dbReference type="OrthoDB" id="9805787at2"/>
<dbReference type="SMART" id="SM00919">
    <property type="entry name" value="Malic_M"/>
    <property type="match status" value="1"/>
</dbReference>
<feature type="binding site" evidence="6">
    <location>
        <position position="293"/>
    </location>
    <ligand>
        <name>(S)-malate</name>
        <dbReference type="ChEBI" id="CHEBI:15589"/>
    </ligand>
</feature>
<keyword evidence="3 7" id="KW-0479">Metal-binding</keyword>
<dbReference type="Pfam" id="PF00390">
    <property type="entry name" value="malic"/>
    <property type="match status" value="1"/>
</dbReference>
<feature type="active site" description="Proton donor" evidence="5">
    <location>
        <position position="37"/>
    </location>
</feature>
<dbReference type="InterPro" id="IPR001891">
    <property type="entry name" value="Malic_OxRdtase"/>
</dbReference>
<feature type="domain" description="Malic enzyme NAD-binding" evidence="9">
    <location>
        <begin position="160"/>
        <end position="389"/>
    </location>
</feature>
<dbReference type="GO" id="GO:0051287">
    <property type="term" value="F:NAD binding"/>
    <property type="evidence" value="ECO:0007669"/>
    <property type="project" value="InterPro"/>
</dbReference>
<dbReference type="InterPro" id="IPR036291">
    <property type="entry name" value="NAD(P)-bd_dom_sf"/>
</dbReference>